<dbReference type="PANTHER" id="PTHR13336:SF3">
    <property type="entry name" value="OCIA DOMAIN-CONTAINING PROTEIN 1"/>
    <property type="match status" value="1"/>
</dbReference>
<feature type="region of interest" description="Disordered" evidence="1">
    <location>
        <begin position="63"/>
        <end position="205"/>
    </location>
</feature>
<accession>A0AAV4BFN0</accession>
<protein>
    <submittedName>
        <fullName evidence="3">Ocia domain-containing protein 1</fullName>
    </submittedName>
</protein>
<evidence type="ECO:0000256" key="1">
    <source>
        <dbReference type="SAM" id="MobiDB-lite"/>
    </source>
</evidence>
<evidence type="ECO:0000259" key="2">
    <source>
        <dbReference type="Pfam" id="PF07051"/>
    </source>
</evidence>
<sequence length="205" mass="23011">MVGAQGLVRMGYWSPHPRFGAFPKMIITGGVGYFIGKIMYLPVCQRKILEKIPHSNLANAIRKSKGIPQPETPMAIWEGGSEEGSQAESKISDDYAALEGLDDRNRPSVDREVKVESEEEKKSITYDELRKQNRREYEDSLAKRPVRPPGSPSYKNSPFMPQQPWPDKPKAGSGLEDEDIESQPSSPQAPTKKKRTNIWGDPIDD</sequence>
<dbReference type="Proteomes" id="UP000735302">
    <property type="component" value="Unassembled WGS sequence"/>
</dbReference>
<evidence type="ECO:0000313" key="4">
    <source>
        <dbReference type="Proteomes" id="UP000735302"/>
    </source>
</evidence>
<keyword evidence="4" id="KW-1185">Reference proteome</keyword>
<comment type="caution">
    <text evidence="3">The sequence shown here is derived from an EMBL/GenBank/DDBJ whole genome shotgun (WGS) entry which is preliminary data.</text>
</comment>
<dbReference type="Pfam" id="PF07051">
    <property type="entry name" value="OCIA"/>
    <property type="match status" value="1"/>
</dbReference>
<name>A0AAV4BFN0_9GAST</name>
<feature type="compositionally biased region" description="Basic and acidic residues" evidence="1">
    <location>
        <begin position="101"/>
        <end position="142"/>
    </location>
</feature>
<feature type="domain" description="OCIA" evidence="2">
    <location>
        <begin position="1"/>
        <end position="49"/>
    </location>
</feature>
<dbReference type="AlphaFoldDB" id="A0AAV4BFN0"/>
<dbReference type="EMBL" id="BLXT01004907">
    <property type="protein sequence ID" value="GFO17910.1"/>
    <property type="molecule type" value="Genomic_DNA"/>
</dbReference>
<dbReference type="GO" id="GO:0005768">
    <property type="term" value="C:endosome"/>
    <property type="evidence" value="ECO:0007669"/>
    <property type="project" value="TreeGrafter"/>
</dbReference>
<evidence type="ECO:0000313" key="3">
    <source>
        <dbReference type="EMBL" id="GFO17910.1"/>
    </source>
</evidence>
<proteinExistence type="predicted"/>
<dbReference type="InterPro" id="IPR040187">
    <property type="entry name" value="OCAD1/2"/>
</dbReference>
<reference evidence="3 4" key="1">
    <citation type="journal article" date="2021" name="Elife">
        <title>Chloroplast acquisition without the gene transfer in kleptoplastic sea slugs, Plakobranchus ocellatus.</title>
        <authorList>
            <person name="Maeda T."/>
            <person name="Takahashi S."/>
            <person name="Yoshida T."/>
            <person name="Shimamura S."/>
            <person name="Takaki Y."/>
            <person name="Nagai Y."/>
            <person name="Toyoda A."/>
            <person name="Suzuki Y."/>
            <person name="Arimoto A."/>
            <person name="Ishii H."/>
            <person name="Satoh N."/>
            <person name="Nishiyama T."/>
            <person name="Hasebe M."/>
            <person name="Maruyama T."/>
            <person name="Minagawa J."/>
            <person name="Obokata J."/>
            <person name="Shigenobu S."/>
        </authorList>
    </citation>
    <scope>NUCLEOTIDE SEQUENCE [LARGE SCALE GENOMIC DNA]</scope>
</reference>
<dbReference type="InterPro" id="IPR009764">
    <property type="entry name" value="OCIA_dom"/>
</dbReference>
<dbReference type="PANTHER" id="PTHR13336">
    <property type="entry name" value="OVARIAN CARCINOMA IMMUNOREACTIVE ANTIGEN"/>
    <property type="match status" value="1"/>
</dbReference>
<gene>
    <name evidence="3" type="ORF">PoB_004441500</name>
</gene>
<organism evidence="3 4">
    <name type="scientific">Plakobranchus ocellatus</name>
    <dbReference type="NCBI Taxonomy" id="259542"/>
    <lineage>
        <taxon>Eukaryota</taxon>
        <taxon>Metazoa</taxon>
        <taxon>Spiralia</taxon>
        <taxon>Lophotrochozoa</taxon>
        <taxon>Mollusca</taxon>
        <taxon>Gastropoda</taxon>
        <taxon>Heterobranchia</taxon>
        <taxon>Euthyneura</taxon>
        <taxon>Panpulmonata</taxon>
        <taxon>Sacoglossa</taxon>
        <taxon>Placobranchoidea</taxon>
        <taxon>Plakobranchidae</taxon>
        <taxon>Plakobranchus</taxon>
    </lineage>
</organism>